<accession>A0AAV3VA11</accession>
<comment type="caution">
    <text evidence="4">The sequence shown here is derived from an EMBL/GenBank/DDBJ whole genome shotgun (WGS) entry which is preliminary data.</text>
</comment>
<dbReference type="SMART" id="SM00086">
    <property type="entry name" value="PAC"/>
    <property type="match status" value="2"/>
</dbReference>
<dbReference type="PROSITE" id="PS50887">
    <property type="entry name" value="GGDEF"/>
    <property type="match status" value="1"/>
</dbReference>
<dbReference type="AlphaFoldDB" id="A0AAV3VA11"/>
<dbReference type="GO" id="GO:0006355">
    <property type="term" value="P:regulation of DNA-templated transcription"/>
    <property type="evidence" value="ECO:0007669"/>
    <property type="project" value="InterPro"/>
</dbReference>
<evidence type="ECO:0000259" key="1">
    <source>
        <dbReference type="PROSITE" id="PS50112"/>
    </source>
</evidence>
<evidence type="ECO:0000259" key="3">
    <source>
        <dbReference type="PROSITE" id="PS50887"/>
    </source>
</evidence>
<dbReference type="SUPFAM" id="SSF55073">
    <property type="entry name" value="Nucleotide cyclase"/>
    <property type="match status" value="1"/>
</dbReference>
<dbReference type="PANTHER" id="PTHR44757:SF2">
    <property type="entry name" value="BIOFILM ARCHITECTURE MAINTENANCE PROTEIN MBAA"/>
    <property type="match status" value="1"/>
</dbReference>
<dbReference type="InterPro" id="IPR000014">
    <property type="entry name" value="PAS"/>
</dbReference>
<sequence length="441" mass="51594">MLDKDLNIYNDLDLFMEIFNSISDLVFFIKIDNENIFRYLFINKQAKKYIHLKESPIGKTIYEIMPKNVADLITKQYKEAINKKTCVTYEDNLVKWYTNLEEFPYSSSEFKHFETKVTPILNNNSECTHIIAIVRDITDRKLAEQALKESEEKYRLIADNMTDLISIIDTNGFIKYVSPSYEFVLGYPIDTYIGKSILDFVYFDEVENIKEKFFDLIKNKNVATVEFRHKHVNGNWVWVEAKASAVLDEHKNVSHVLMLARDITKRKLLEKKLKHMAYHDTLTGLPNRRLFKANLLQALNEKERLGQDICVMFMDIDKFKIVNDTLGHDIGDELLCQFSQRVKECLRKNDILARFGGDEFCALLLISERENAENIAKRILKALQDKWLIGEYEFFTTSSIGIAFYENGLDDDTLIKNADIALYKAKEKGRNNYKIFYNSIK</sequence>
<feature type="domain" description="PAC" evidence="2">
    <location>
        <begin position="87"/>
        <end position="149"/>
    </location>
</feature>
<evidence type="ECO:0008006" key="6">
    <source>
        <dbReference type="Google" id="ProtNLM"/>
    </source>
</evidence>
<gene>
    <name evidence="4" type="ORF">CDIOL_20690</name>
</gene>
<dbReference type="InterPro" id="IPR001610">
    <property type="entry name" value="PAC"/>
</dbReference>
<protein>
    <recommendedName>
        <fullName evidence="6">Diguanylate cyclase</fullName>
    </recommendedName>
</protein>
<dbReference type="Proteomes" id="UP000325212">
    <property type="component" value="Unassembled WGS sequence"/>
</dbReference>
<dbReference type="InterPro" id="IPR013656">
    <property type="entry name" value="PAS_4"/>
</dbReference>
<dbReference type="FunFam" id="3.30.70.270:FF:000001">
    <property type="entry name" value="Diguanylate cyclase domain protein"/>
    <property type="match status" value="1"/>
</dbReference>
<dbReference type="Gene3D" id="3.30.70.270">
    <property type="match status" value="1"/>
</dbReference>
<dbReference type="PROSITE" id="PS50113">
    <property type="entry name" value="PAC"/>
    <property type="match status" value="2"/>
</dbReference>
<organism evidence="4 5">
    <name type="scientific">Clostridium diolis</name>
    <dbReference type="NCBI Taxonomy" id="223919"/>
    <lineage>
        <taxon>Bacteria</taxon>
        <taxon>Bacillati</taxon>
        <taxon>Bacillota</taxon>
        <taxon>Clostridia</taxon>
        <taxon>Eubacteriales</taxon>
        <taxon>Clostridiaceae</taxon>
        <taxon>Clostridium</taxon>
    </lineage>
</organism>
<dbReference type="Pfam" id="PF08448">
    <property type="entry name" value="PAS_4"/>
    <property type="match status" value="1"/>
</dbReference>
<feature type="domain" description="PAC" evidence="2">
    <location>
        <begin position="223"/>
        <end position="275"/>
    </location>
</feature>
<dbReference type="NCBIfam" id="TIGR00229">
    <property type="entry name" value="sensory_box"/>
    <property type="match status" value="2"/>
</dbReference>
<evidence type="ECO:0000313" key="4">
    <source>
        <dbReference type="EMBL" id="GEA31146.1"/>
    </source>
</evidence>
<dbReference type="NCBIfam" id="TIGR00254">
    <property type="entry name" value="GGDEF"/>
    <property type="match status" value="1"/>
</dbReference>
<proteinExistence type="predicted"/>
<dbReference type="SMART" id="SM00091">
    <property type="entry name" value="PAS"/>
    <property type="match status" value="2"/>
</dbReference>
<dbReference type="InterPro" id="IPR052155">
    <property type="entry name" value="Biofilm_reg_signaling"/>
</dbReference>
<evidence type="ECO:0000259" key="2">
    <source>
        <dbReference type="PROSITE" id="PS50113"/>
    </source>
</evidence>
<dbReference type="EMBL" id="BJLA01000006">
    <property type="protein sequence ID" value="GEA31146.1"/>
    <property type="molecule type" value="Genomic_DNA"/>
</dbReference>
<dbReference type="InterPro" id="IPR043128">
    <property type="entry name" value="Rev_trsase/Diguanyl_cyclase"/>
</dbReference>
<dbReference type="InterPro" id="IPR000160">
    <property type="entry name" value="GGDEF_dom"/>
</dbReference>
<dbReference type="InterPro" id="IPR029787">
    <property type="entry name" value="Nucleotide_cyclase"/>
</dbReference>
<name>A0AAV3VA11_9CLOT</name>
<dbReference type="Pfam" id="PF00990">
    <property type="entry name" value="GGDEF"/>
    <property type="match status" value="1"/>
</dbReference>
<dbReference type="SMART" id="SM00267">
    <property type="entry name" value="GGDEF"/>
    <property type="match status" value="1"/>
</dbReference>
<dbReference type="SUPFAM" id="SSF55785">
    <property type="entry name" value="PYP-like sensor domain (PAS domain)"/>
    <property type="match status" value="2"/>
</dbReference>
<dbReference type="PROSITE" id="PS50112">
    <property type="entry name" value="PAS"/>
    <property type="match status" value="1"/>
</dbReference>
<dbReference type="Gene3D" id="3.30.450.20">
    <property type="entry name" value="PAS domain"/>
    <property type="match status" value="2"/>
</dbReference>
<dbReference type="InterPro" id="IPR013767">
    <property type="entry name" value="PAS_fold"/>
</dbReference>
<dbReference type="Pfam" id="PF00989">
    <property type="entry name" value="PAS"/>
    <property type="match status" value="1"/>
</dbReference>
<reference evidence="4 5" key="1">
    <citation type="submission" date="2019-06" db="EMBL/GenBank/DDBJ databases">
        <title>Draft genome sequence of Clostridium diolis DSM 15410.</title>
        <authorList>
            <person name="Kobayashi H."/>
            <person name="Tanizawa Y."/>
            <person name="Tohno M."/>
        </authorList>
    </citation>
    <scope>NUCLEOTIDE SEQUENCE [LARGE SCALE GENOMIC DNA]</scope>
    <source>
        <strain evidence="4 5">DSM 15410</strain>
    </source>
</reference>
<feature type="domain" description="GGDEF" evidence="3">
    <location>
        <begin position="307"/>
        <end position="438"/>
    </location>
</feature>
<feature type="domain" description="PAS" evidence="1">
    <location>
        <begin position="150"/>
        <end position="220"/>
    </location>
</feature>
<dbReference type="CDD" id="cd00130">
    <property type="entry name" value="PAS"/>
    <property type="match status" value="2"/>
</dbReference>
<dbReference type="InterPro" id="IPR035965">
    <property type="entry name" value="PAS-like_dom_sf"/>
</dbReference>
<evidence type="ECO:0000313" key="5">
    <source>
        <dbReference type="Proteomes" id="UP000325212"/>
    </source>
</evidence>
<dbReference type="CDD" id="cd01949">
    <property type="entry name" value="GGDEF"/>
    <property type="match status" value="1"/>
</dbReference>
<dbReference type="InterPro" id="IPR000700">
    <property type="entry name" value="PAS-assoc_C"/>
</dbReference>
<keyword evidence="5" id="KW-1185">Reference proteome</keyword>
<dbReference type="RefSeq" id="WP_051144756.1">
    <property type="nucleotide sequence ID" value="NZ_BJLA01000006.1"/>
</dbReference>
<dbReference type="PANTHER" id="PTHR44757">
    <property type="entry name" value="DIGUANYLATE CYCLASE DGCP"/>
    <property type="match status" value="1"/>
</dbReference>